<organism evidence="1 2">
    <name type="scientific">Xylaria grammica</name>
    <dbReference type="NCBI Taxonomy" id="363999"/>
    <lineage>
        <taxon>Eukaryota</taxon>
        <taxon>Fungi</taxon>
        <taxon>Dikarya</taxon>
        <taxon>Ascomycota</taxon>
        <taxon>Pezizomycotina</taxon>
        <taxon>Sordariomycetes</taxon>
        <taxon>Xylariomycetidae</taxon>
        <taxon>Xylariales</taxon>
        <taxon>Xylariaceae</taxon>
        <taxon>Xylaria</taxon>
    </lineage>
</organism>
<evidence type="ECO:0000313" key="2">
    <source>
        <dbReference type="Proteomes" id="UP000286045"/>
    </source>
</evidence>
<name>A0A439CQY7_9PEZI</name>
<dbReference type="AlphaFoldDB" id="A0A439CQY7"/>
<evidence type="ECO:0000313" key="1">
    <source>
        <dbReference type="EMBL" id="RWA04511.1"/>
    </source>
</evidence>
<protein>
    <submittedName>
        <fullName evidence="1">Uncharacterized protein</fullName>
    </submittedName>
</protein>
<dbReference type="EMBL" id="RYZI01000558">
    <property type="protein sequence ID" value="RWA04511.1"/>
    <property type="molecule type" value="Genomic_DNA"/>
</dbReference>
<sequence length="99" mass="10560">MHPDVAKLKLAPVVRFCASKEEEPCYEGVVVVVVGVVVQPHDDVTADAGCEVDFGLEVKFDANQERGALELAVVVDGALEEVACWSPPLVSRQLIGRSG</sequence>
<proteinExistence type="predicted"/>
<comment type="caution">
    <text evidence="1">The sequence shown here is derived from an EMBL/GenBank/DDBJ whole genome shotgun (WGS) entry which is preliminary data.</text>
</comment>
<dbReference type="Proteomes" id="UP000286045">
    <property type="component" value="Unassembled WGS sequence"/>
</dbReference>
<reference evidence="1 2" key="1">
    <citation type="submission" date="2018-12" db="EMBL/GenBank/DDBJ databases">
        <title>Draft genome sequence of Xylaria grammica IHI A82.</title>
        <authorList>
            <person name="Buettner E."/>
            <person name="Kellner H."/>
        </authorList>
    </citation>
    <scope>NUCLEOTIDE SEQUENCE [LARGE SCALE GENOMIC DNA]</scope>
    <source>
        <strain evidence="1 2">IHI A82</strain>
    </source>
</reference>
<gene>
    <name evidence="1" type="ORF">EKO27_g10595</name>
</gene>
<keyword evidence="2" id="KW-1185">Reference proteome</keyword>
<accession>A0A439CQY7</accession>